<organism evidence="2 3">
    <name type="scientific">Paralvinella palmiformis</name>
    <dbReference type="NCBI Taxonomy" id="53620"/>
    <lineage>
        <taxon>Eukaryota</taxon>
        <taxon>Metazoa</taxon>
        <taxon>Spiralia</taxon>
        <taxon>Lophotrochozoa</taxon>
        <taxon>Annelida</taxon>
        <taxon>Polychaeta</taxon>
        <taxon>Sedentaria</taxon>
        <taxon>Canalipalpata</taxon>
        <taxon>Terebellida</taxon>
        <taxon>Terebelliformia</taxon>
        <taxon>Alvinellidae</taxon>
        <taxon>Paralvinella</taxon>
    </lineage>
</organism>
<proteinExistence type="predicted"/>
<reference evidence="2" key="1">
    <citation type="journal article" date="2023" name="Mol. Biol. Evol.">
        <title>Third-Generation Sequencing Reveals the Adaptive Role of the Epigenome in Three Deep-Sea Polychaetes.</title>
        <authorList>
            <person name="Perez M."/>
            <person name="Aroh O."/>
            <person name="Sun Y."/>
            <person name="Lan Y."/>
            <person name="Juniper S.K."/>
            <person name="Young C.R."/>
            <person name="Angers B."/>
            <person name="Qian P.Y."/>
        </authorList>
    </citation>
    <scope>NUCLEOTIDE SEQUENCE</scope>
    <source>
        <strain evidence="2">P08H-3</strain>
    </source>
</reference>
<feature type="compositionally biased region" description="Polar residues" evidence="1">
    <location>
        <begin position="116"/>
        <end position="128"/>
    </location>
</feature>
<feature type="region of interest" description="Disordered" evidence="1">
    <location>
        <begin position="91"/>
        <end position="132"/>
    </location>
</feature>
<comment type="caution">
    <text evidence="2">The sequence shown here is derived from an EMBL/GenBank/DDBJ whole genome shotgun (WGS) entry which is preliminary data.</text>
</comment>
<dbReference type="EMBL" id="JAODUP010000257">
    <property type="protein sequence ID" value="KAK2154789.1"/>
    <property type="molecule type" value="Genomic_DNA"/>
</dbReference>
<evidence type="ECO:0000313" key="3">
    <source>
        <dbReference type="Proteomes" id="UP001208570"/>
    </source>
</evidence>
<evidence type="ECO:0000256" key="1">
    <source>
        <dbReference type="SAM" id="MobiDB-lite"/>
    </source>
</evidence>
<evidence type="ECO:0000313" key="2">
    <source>
        <dbReference type="EMBL" id="KAK2154789.1"/>
    </source>
</evidence>
<accession>A0AAD9JKB0</accession>
<dbReference type="Proteomes" id="UP001208570">
    <property type="component" value="Unassembled WGS sequence"/>
</dbReference>
<dbReference type="AlphaFoldDB" id="A0AAD9JKB0"/>
<sequence length="225" mass="25545">MDTVSQKQDSFEATKVRINNAFDHLKKEMQEIQRQDIVLFKELMYIRHIILLLSNYPDRRSYSISALDPSAQNQTSSLDVAGCRRPSLTRVRSAPLERNVSEDTIPEEDEDDDLAQSFNSSVSDTPQSVAVDRPSPETDFIYALSPLPPVFKKLLQSSAGELFETMDPLSESQNLLTHLNKAYSPITPCTHYDNPLHEYVTKRKLLQRQKSIDEQDTLLTESVAG</sequence>
<protein>
    <submittedName>
        <fullName evidence="2">Uncharacterized protein</fullName>
    </submittedName>
</protein>
<gene>
    <name evidence="2" type="ORF">LSH36_257g03076</name>
</gene>
<keyword evidence="3" id="KW-1185">Reference proteome</keyword>
<feature type="compositionally biased region" description="Acidic residues" evidence="1">
    <location>
        <begin position="104"/>
        <end position="114"/>
    </location>
</feature>
<name>A0AAD9JKB0_9ANNE</name>